<organism evidence="8 9">
    <name type="scientific">Kribbella capetownensis</name>
    <dbReference type="NCBI Taxonomy" id="1572659"/>
    <lineage>
        <taxon>Bacteria</taxon>
        <taxon>Bacillati</taxon>
        <taxon>Actinomycetota</taxon>
        <taxon>Actinomycetes</taxon>
        <taxon>Propionibacteriales</taxon>
        <taxon>Kribbellaceae</taxon>
        <taxon>Kribbella</taxon>
    </lineage>
</organism>
<dbReference type="GO" id="GO:0016639">
    <property type="term" value="F:oxidoreductase activity, acting on the CH-NH2 group of donors, NAD or NADP as acceptor"/>
    <property type="evidence" value="ECO:0007669"/>
    <property type="project" value="InterPro"/>
</dbReference>
<reference evidence="8 9" key="1">
    <citation type="submission" date="2019-02" db="EMBL/GenBank/DDBJ databases">
        <title>Kribbella capetownensis sp. nov. and Kribbella speibonae sp. nov., isolated from soil.</title>
        <authorList>
            <person name="Curtis S.M."/>
            <person name="Norton I."/>
            <person name="Everest G.J."/>
            <person name="Meyers P.R."/>
        </authorList>
    </citation>
    <scope>NUCLEOTIDE SEQUENCE [LARGE SCALE GENOMIC DNA]</scope>
    <source>
        <strain evidence="8 9">YM53</strain>
    </source>
</reference>
<dbReference type="Gene3D" id="3.40.50.720">
    <property type="entry name" value="NAD(P)-binding Rossmann-like Domain"/>
    <property type="match status" value="1"/>
</dbReference>
<sequence length="399" mass="41192">MACAARPRSGRSTAARNPVMTPTFRTYRRCRVIGWAASATVMAMSQSNRSSAVSASEFDHEELHVRRGTRSGLPIAVGIHSTSAGPAIGGCRIRTYADWRDGIEDVLRLSRAMTLKSAIAGLPHGGGKTVAMAPTTTWSPEDRAELIRDIADVIVGLDGRYITGPDIGTTEADMTTLHALTGGRAWCRPVAEGGSGSSSEATAQGVLAALKAAVSHALLRDSAKGLMVGVIGFGSVGRLVAQSLAREGANVTAVDVNPHLREAAATVGVAWGAGDLLRQDFDIIVPAATGGLLTTESATQARCSVIVGPANNQLAEDSVADVLADRGITWVPDVAASAGGVIHAVCREELGLDEQETEARIEGIGHRVTQILEQASRDGVSALEAAWALAGPIAAGGPS</sequence>
<dbReference type="InterPro" id="IPR016211">
    <property type="entry name" value="Glu/Phe/Leu/Val/Trp_DH_bac/arc"/>
</dbReference>
<evidence type="ECO:0000256" key="5">
    <source>
        <dbReference type="PIRSR" id="PIRSR000188-2"/>
    </source>
</evidence>
<keyword evidence="5" id="KW-0547">Nucleotide-binding</keyword>
<dbReference type="PIRSF" id="PIRSF000188">
    <property type="entry name" value="Phe_leu_dh"/>
    <property type="match status" value="1"/>
</dbReference>
<gene>
    <name evidence="8" type="ORF">E0H75_35800</name>
</gene>
<evidence type="ECO:0000256" key="2">
    <source>
        <dbReference type="ARBA" id="ARBA00023002"/>
    </source>
</evidence>
<dbReference type="Pfam" id="PF00208">
    <property type="entry name" value="ELFV_dehydrog"/>
    <property type="match status" value="2"/>
</dbReference>
<keyword evidence="3 5" id="KW-0520">NAD</keyword>
<dbReference type="SUPFAM" id="SSF53223">
    <property type="entry name" value="Aminoacid dehydrogenase-like, N-terminal domain"/>
    <property type="match status" value="1"/>
</dbReference>
<dbReference type="SUPFAM" id="SSF51735">
    <property type="entry name" value="NAD(P)-binding Rossmann-fold domains"/>
    <property type="match status" value="1"/>
</dbReference>
<evidence type="ECO:0000256" key="3">
    <source>
        <dbReference type="ARBA" id="ARBA00023027"/>
    </source>
</evidence>
<keyword evidence="9" id="KW-1185">Reference proteome</keyword>
<dbReference type="Proteomes" id="UP000293342">
    <property type="component" value="Unassembled WGS sequence"/>
</dbReference>
<comment type="caution">
    <text evidence="8">The sequence shown here is derived from an EMBL/GenBank/DDBJ whole genome shotgun (WGS) entry which is preliminary data.</text>
</comment>
<dbReference type="InterPro" id="IPR046346">
    <property type="entry name" value="Aminoacid_DH-like_N_sf"/>
</dbReference>
<dbReference type="SMART" id="SM00839">
    <property type="entry name" value="ELFV_dehydrog"/>
    <property type="match status" value="1"/>
</dbReference>
<evidence type="ECO:0000256" key="6">
    <source>
        <dbReference type="RuleBase" id="RU004417"/>
    </source>
</evidence>
<dbReference type="GO" id="GO:0000166">
    <property type="term" value="F:nucleotide binding"/>
    <property type="evidence" value="ECO:0007669"/>
    <property type="project" value="UniProtKB-KW"/>
</dbReference>
<evidence type="ECO:0000313" key="8">
    <source>
        <dbReference type="EMBL" id="TCC44225.1"/>
    </source>
</evidence>
<evidence type="ECO:0000259" key="7">
    <source>
        <dbReference type="SMART" id="SM00839"/>
    </source>
</evidence>
<dbReference type="PRINTS" id="PR00082">
    <property type="entry name" value="GLFDHDRGNASE"/>
</dbReference>
<dbReference type="PANTHER" id="PTHR42722">
    <property type="entry name" value="LEUCINE DEHYDROGENASE"/>
    <property type="match status" value="1"/>
</dbReference>
<dbReference type="Pfam" id="PF02812">
    <property type="entry name" value="ELFV_dehydrog_N"/>
    <property type="match status" value="1"/>
</dbReference>
<dbReference type="AlphaFoldDB" id="A0A4R0JQE5"/>
<evidence type="ECO:0000313" key="9">
    <source>
        <dbReference type="Proteomes" id="UP000293342"/>
    </source>
</evidence>
<proteinExistence type="inferred from homology"/>
<dbReference type="InterPro" id="IPR036291">
    <property type="entry name" value="NAD(P)-bd_dom_sf"/>
</dbReference>
<dbReference type="EMBL" id="SJKD01000010">
    <property type="protein sequence ID" value="TCC44225.1"/>
    <property type="molecule type" value="Genomic_DNA"/>
</dbReference>
<dbReference type="Gene3D" id="3.40.50.10860">
    <property type="entry name" value="Leucine Dehydrogenase, chain A, domain 1"/>
    <property type="match status" value="1"/>
</dbReference>
<accession>A0A4R0JQE5</accession>
<dbReference type="InterPro" id="IPR006096">
    <property type="entry name" value="Glu/Leu/Phe/Val/Trp_DH_C"/>
</dbReference>
<feature type="domain" description="Glutamate/phenylalanine/leucine/valine/L-tryptophan dehydrogenase C-terminal" evidence="7">
    <location>
        <begin position="196"/>
        <end position="391"/>
    </location>
</feature>
<dbReference type="OrthoDB" id="9803297at2"/>
<comment type="similarity">
    <text evidence="1 6">Belongs to the Glu/Leu/Phe/Val dehydrogenases family.</text>
</comment>
<feature type="binding site" evidence="5">
    <location>
        <begin position="232"/>
        <end position="237"/>
    </location>
    <ligand>
        <name>NAD(+)</name>
        <dbReference type="ChEBI" id="CHEBI:57540"/>
    </ligand>
</feature>
<keyword evidence="2 6" id="KW-0560">Oxidoreductase</keyword>
<dbReference type="GO" id="GO:0006520">
    <property type="term" value="P:amino acid metabolic process"/>
    <property type="evidence" value="ECO:0007669"/>
    <property type="project" value="InterPro"/>
</dbReference>
<dbReference type="InterPro" id="IPR006095">
    <property type="entry name" value="Glu/Leu/Phe/Val/Trp_DH"/>
</dbReference>
<dbReference type="InterPro" id="IPR006097">
    <property type="entry name" value="Glu/Leu/Phe/Val/Trp_DH_dimer"/>
</dbReference>
<evidence type="ECO:0000256" key="4">
    <source>
        <dbReference type="PIRSR" id="PIRSR000188-1"/>
    </source>
</evidence>
<name>A0A4R0JQE5_9ACTN</name>
<protein>
    <submittedName>
        <fullName evidence="8">Glu/Leu/Phe/Val dehydrogenase</fullName>
    </submittedName>
</protein>
<dbReference type="PANTHER" id="PTHR42722:SF1">
    <property type="entry name" value="VALINE DEHYDROGENASE"/>
    <property type="match status" value="1"/>
</dbReference>
<evidence type="ECO:0000256" key="1">
    <source>
        <dbReference type="ARBA" id="ARBA00006382"/>
    </source>
</evidence>
<feature type="active site" description="Proton donor/acceptor" evidence="4">
    <location>
        <position position="128"/>
    </location>
</feature>